<dbReference type="PANTHER" id="PTHR33175">
    <property type="entry name" value="DNA-BINDING PROTEIN HU"/>
    <property type="match status" value="1"/>
</dbReference>
<protein>
    <submittedName>
        <fullName evidence="5">HU family DNA-binding protein</fullName>
    </submittedName>
</protein>
<evidence type="ECO:0000256" key="3">
    <source>
        <dbReference type="ARBA" id="ARBA00023125"/>
    </source>
</evidence>
<evidence type="ECO:0000313" key="6">
    <source>
        <dbReference type="Proteomes" id="UP000295722"/>
    </source>
</evidence>
<dbReference type="OrthoDB" id="9799835at2"/>
<dbReference type="GO" id="GO:0030527">
    <property type="term" value="F:structural constituent of chromatin"/>
    <property type="evidence" value="ECO:0007669"/>
    <property type="project" value="InterPro"/>
</dbReference>
<dbReference type="CDD" id="cd13831">
    <property type="entry name" value="HU"/>
    <property type="match status" value="1"/>
</dbReference>
<evidence type="ECO:0000256" key="1">
    <source>
        <dbReference type="ARBA" id="ARBA00010529"/>
    </source>
</evidence>
<dbReference type="InterPro" id="IPR000119">
    <property type="entry name" value="Hist_DNA-bd"/>
</dbReference>
<dbReference type="Gene3D" id="4.10.520.10">
    <property type="entry name" value="IHF-like DNA-binding proteins"/>
    <property type="match status" value="1"/>
</dbReference>
<dbReference type="SUPFAM" id="SSF47729">
    <property type="entry name" value="IHF-like DNA-binding proteins"/>
    <property type="match status" value="1"/>
</dbReference>
<comment type="caution">
    <text evidence="5">The sequence shown here is derived from an EMBL/GenBank/DDBJ whole genome shotgun (WGS) entry which is preliminary data.</text>
</comment>
<dbReference type="EMBL" id="SMRP01000009">
    <property type="protein sequence ID" value="TDG22149.1"/>
    <property type="molecule type" value="Genomic_DNA"/>
</dbReference>
<keyword evidence="2" id="KW-0226">DNA condensation</keyword>
<evidence type="ECO:0000256" key="2">
    <source>
        <dbReference type="ARBA" id="ARBA00023067"/>
    </source>
</evidence>
<keyword evidence="6" id="KW-1185">Reference proteome</keyword>
<dbReference type="InterPro" id="IPR010992">
    <property type="entry name" value="IHF-like_DNA-bd_dom_sf"/>
</dbReference>
<dbReference type="Proteomes" id="UP000295722">
    <property type="component" value="Unassembled WGS sequence"/>
</dbReference>
<dbReference type="RefSeq" id="WP_133196548.1">
    <property type="nucleotide sequence ID" value="NZ_JBHUCW010000024.1"/>
</dbReference>
<dbReference type="PANTHER" id="PTHR33175:SF3">
    <property type="entry name" value="DNA-BINDING PROTEIN HU-BETA"/>
    <property type="match status" value="1"/>
</dbReference>
<dbReference type="PROSITE" id="PS00045">
    <property type="entry name" value="HISTONE_LIKE"/>
    <property type="match status" value="1"/>
</dbReference>
<dbReference type="Pfam" id="PF00216">
    <property type="entry name" value="Bac_DNA_binding"/>
    <property type="match status" value="1"/>
</dbReference>
<dbReference type="AlphaFoldDB" id="A0A4V2ZYU5"/>
<dbReference type="GO" id="GO:0003677">
    <property type="term" value="F:DNA binding"/>
    <property type="evidence" value="ECO:0007669"/>
    <property type="project" value="UniProtKB-KW"/>
</dbReference>
<dbReference type="InterPro" id="IPR020816">
    <property type="entry name" value="Histone-like_DNA-bd_CS"/>
</dbReference>
<dbReference type="SMART" id="SM00411">
    <property type="entry name" value="BHL"/>
    <property type="match status" value="1"/>
</dbReference>
<gene>
    <name evidence="5" type="ORF">EYW47_19925</name>
</gene>
<organism evidence="5 6">
    <name type="scientific">Paraburkholderia silviterrae</name>
    <dbReference type="NCBI Taxonomy" id="2528715"/>
    <lineage>
        <taxon>Bacteria</taxon>
        <taxon>Pseudomonadati</taxon>
        <taxon>Pseudomonadota</taxon>
        <taxon>Betaproteobacteria</taxon>
        <taxon>Burkholderiales</taxon>
        <taxon>Burkholderiaceae</taxon>
        <taxon>Paraburkholderia</taxon>
    </lineage>
</organism>
<sequence length="93" mass="9726">MNKRELIDAVAFTTGLGRDVAGEAIDGLISAITKAVARGDTVQLIGFGSFSQGKRGARVGRNPMTGEEINIAAARTVKFTAGKTFKDAVNATR</sequence>
<comment type="similarity">
    <text evidence="1 4">Belongs to the bacterial histone-like protein family.</text>
</comment>
<accession>A0A4V2ZYU5</accession>
<evidence type="ECO:0000313" key="5">
    <source>
        <dbReference type="EMBL" id="TDG22149.1"/>
    </source>
</evidence>
<keyword evidence="3 5" id="KW-0238">DNA-binding</keyword>
<proteinExistence type="inferred from homology"/>
<evidence type="ECO:0000256" key="4">
    <source>
        <dbReference type="RuleBase" id="RU003939"/>
    </source>
</evidence>
<name>A0A4V2ZYU5_9BURK</name>
<dbReference type="GO" id="GO:0030261">
    <property type="term" value="P:chromosome condensation"/>
    <property type="evidence" value="ECO:0007669"/>
    <property type="project" value="UniProtKB-KW"/>
</dbReference>
<reference evidence="5 6" key="1">
    <citation type="submission" date="2019-03" db="EMBL/GenBank/DDBJ databases">
        <title>Paraburkholderia sp. 4M-K11, isolated from subtropical forest soil.</title>
        <authorList>
            <person name="Gao Z.-H."/>
            <person name="Qiu L.-H."/>
        </authorList>
    </citation>
    <scope>NUCLEOTIDE SEQUENCE [LARGE SCALE GENOMIC DNA]</scope>
    <source>
        <strain evidence="5 6">4M-K11</strain>
    </source>
</reference>
<dbReference type="PRINTS" id="PR01727">
    <property type="entry name" value="DNABINDINGHU"/>
</dbReference>